<accession>A0A2A5CD65</accession>
<keyword evidence="5 9" id="KW-0269">Exonuclease</keyword>
<dbReference type="InterPro" id="IPR041122">
    <property type="entry name" value="RecJ_OB"/>
</dbReference>
<protein>
    <recommendedName>
        <fullName evidence="2">Single-stranded-DNA-specific exonuclease RecJ</fullName>
    </recommendedName>
</protein>
<evidence type="ECO:0000256" key="3">
    <source>
        <dbReference type="ARBA" id="ARBA00022722"/>
    </source>
</evidence>
<dbReference type="InterPro" id="IPR001667">
    <property type="entry name" value="DDH_dom"/>
</dbReference>
<organism evidence="9 10">
    <name type="scientific">SAR86 cluster bacterium</name>
    <dbReference type="NCBI Taxonomy" id="2030880"/>
    <lineage>
        <taxon>Bacteria</taxon>
        <taxon>Pseudomonadati</taxon>
        <taxon>Pseudomonadota</taxon>
        <taxon>Gammaproteobacteria</taxon>
        <taxon>SAR86 cluster</taxon>
    </lineage>
</organism>
<evidence type="ECO:0000313" key="9">
    <source>
        <dbReference type="EMBL" id="PCJ41455.1"/>
    </source>
</evidence>
<evidence type="ECO:0000259" key="8">
    <source>
        <dbReference type="Pfam" id="PF17768"/>
    </source>
</evidence>
<dbReference type="Gene3D" id="3.90.1640.30">
    <property type="match status" value="1"/>
</dbReference>
<evidence type="ECO:0000313" key="10">
    <source>
        <dbReference type="Proteomes" id="UP000228987"/>
    </source>
</evidence>
<sequence length="573" mass="63264">MKIQVRKAFVSSKSALDLHPVLEKIMLSRGVTDLTDYSLPLSELYKPDRLLNIDAAVTLLLDALEQQSKILIVGDFDADGATSTVLLKLCLHKFGYKHVDYLVPNRFEFGYGLTPEIVEVAKQRQPALIITVDNGIASIEGVNRAKELGIKVLVTDHHLPAASLPAADCILNPNQNGCPFPSKALAGVGVVFYLMLALRSKLREQNWFASNERSEPNMMQFLDLVALGTVADVVPLDKNNRCLVKQGVKLIRTGRCRAGINALLDIAGKNKQNINASDLGFVLGPRLNAAGRLDDMSLGIECLLTENPHTAYQLAQQLDDLNKDRRSIEKSMQTQALQVLSGIEILENAQKGICLFNAEWHQGVVGILASRLKEKFHRPAIIFARSTENKEEIKGSARSIPGLHIRDLLDLIATNNPGLLSKFGGHAMAAGLSLRLQDFPVFQKALAKELESLVDDAMLEQVVYTDGSLPENCLNLVFAELLQEAGPWGQHFPEPVFTGSFEVLEGRVLSDKHLKLHLKVSGSELLIDAIAFNVEAELLENKLDQIEVLYRLQVNEFRGQRSAQLLVEHFIQA</sequence>
<dbReference type="AlphaFoldDB" id="A0A2A5CD65"/>
<dbReference type="FunFam" id="3.90.1640.30:FF:000001">
    <property type="entry name" value="Single-stranded-DNA-specific exonuclease RecJ"/>
    <property type="match status" value="1"/>
</dbReference>
<feature type="domain" description="DDH" evidence="6">
    <location>
        <begin position="69"/>
        <end position="229"/>
    </location>
</feature>
<feature type="domain" description="DHHA1" evidence="7">
    <location>
        <begin position="353"/>
        <end position="451"/>
    </location>
</feature>
<evidence type="ECO:0000259" key="6">
    <source>
        <dbReference type="Pfam" id="PF01368"/>
    </source>
</evidence>
<dbReference type="InterPro" id="IPR051673">
    <property type="entry name" value="SSDNA_exonuclease_RecJ"/>
</dbReference>
<reference evidence="10" key="1">
    <citation type="submission" date="2017-08" db="EMBL/GenBank/DDBJ databases">
        <title>A dynamic microbial community with high functional redundancy inhabits the cold, oxic subseafloor aquifer.</title>
        <authorList>
            <person name="Tully B.J."/>
            <person name="Wheat C.G."/>
            <person name="Glazer B.T."/>
            <person name="Huber J.A."/>
        </authorList>
    </citation>
    <scope>NUCLEOTIDE SEQUENCE [LARGE SCALE GENOMIC DNA]</scope>
</reference>
<keyword evidence="3" id="KW-0540">Nuclease</keyword>
<dbReference type="Pfam" id="PF17768">
    <property type="entry name" value="RecJ_OB"/>
    <property type="match status" value="1"/>
</dbReference>
<dbReference type="Proteomes" id="UP000228987">
    <property type="component" value="Unassembled WGS sequence"/>
</dbReference>
<evidence type="ECO:0000256" key="1">
    <source>
        <dbReference type="ARBA" id="ARBA00005915"/>
    </source>
</evidence>
<feature type="domain" description="RecJ OB" evidence="8">
    <location>
        <begin position="465"/>
        <end position="569"/>
    </location>
</feature>
<keyword evidence="4" id="KW-0378">Hydrolase</keyword>
<dbReference type="InterPro" id="IPR038763">
    <property type="entry name" value="DHH_sf"/>
</dbReference>
<dbReference type="SUPFAM" id="SSF64182">
    <property type="entry name" value="DHH phosphoesterases"/>
    <property type="match status" value="1"/>
</dbReference>
<dbReference type="NCBIfam" id="TIGR00644">
    <property type="entry name" value="recJ"/>
    <property type="match status" value="1"/>
</dbReference>
<evidence type="ECO:0000256" key="5">
    <source>
        <dbReference type="ARBA" id="ARBA00022839"/>
    </source>
</evidence>
<dbReference type="Gene3D" id="3.10.310.30">
    <property type="match status" value="1"/>
</dbReference>
<evidence type="ECO:0000256" key="2">
    <source>
        <dbReference type="ARBA" id="ARBA00019841"/>
    </source>
</evidence>
<dbReference type="Pfam" id="PF01368">
    <property type="entry name" value="DHH"/>
    <property type="match status" value="1"/>
</dbReference>
<dbReference type="InterPro" id="IPR004610">
    <property type="entry name" value="RecJ"/>
</dbReference>
<dbReference type="PANTHER" id="PTHR30255">
    <property type="entry name" value="SINGLE-STRANDED-DNA-SPECIFIC EXONUCLEASE RECJ"/>
    <property type="match status" value="1"/>
</dbReference>
<dbReference type="GO" id="GO:0008409">
    <property type="term" value="F:5'-3' exonuclease activity"/>
    <property type="evidence" value="ECO:0007669"/>
    <property type="project" value="InterPro"/>
</dbReference>
<evidence type="ECO:0000256" key="4">
    <source>
        <dbReference type="ARBA" id="ARBA00022801"/>
    </source>
</evidence>
<dbReference type="GO" id="GO:0006310">
    <property type="term" value="P:DNA recombination"/>
    <property type="evidence" value="ECO:0007669"/>
    <property type="project" value="InterPro"/>
</dbReference>
<comment type="caution">
    <text evidence="9">The sequence shown here is derived from an EMBL/GenBank/DDBJ whole genome shotgun (WGS) entry which is preliminary data.</text>
</comment>
<comment type="similarity">
    <text evidence="1">Belongs to the RecJ family.</text>
</comment>
<gene>
    <name evidence="9" type="primary">recJ</name>
    <name evidence="9" type="ORF">COA71_07800</name>
</gene>
<dbReference type="GO" id="GO:0003676">
    <property type="term" value="F:nucleic acid binding"/>
    <property type="evidence" value="ECO:0007669"/>
    <property type="project" value="InterPro"/>
</dbReference>
<proteinExistence type="inferred from homology"/>
<dbReference type="GO" id="GO:0006281">
    <property type="term" value="P:DNA repair"/>
    <property type="evidence" value="ECO:0007669"/>
    <property type="project" value="InterPro"/>
</dbReference>
<evidence type="ECO:0000259" key="7">
    <source>
        <dbReference type="Pfam" id="PF02272"/>
    </source>
</evidence>
<dbReference type="PANTHER" id="PTHR30255:SF2">
    <property type="entry name" value="SINGLE-STRANDED-DNA-SPECIFIC EXONUCLEASE RECJ"/>
    <property type="match status" value="1"/>
</dbReference>
<dbReference type="InterPro" id="IPR003156">
    <property type="entry name" value="DHHA1_dom"/>
</dbReference>
<name>A0A2A5CD65_9GAMM</name>
<dbReference type="EMBL" id="NVWI01000005">
    <property type="protein sequence ID" value="PCJ41455.1"/>
    <property type="molecule type" value="Genomic_DNA"/>
</dbReference>
<dbReference type="Pfam" id="PF02272">
    <property type="entry name" value="DHHA1"/>
    <property type="match status" value="1"/>
</dbReference>